<keyword evidence="2 10" id="KW-0444">Lipid biosynthesis</keyword>
<evidence type="ECO:0000256" key="6">
    <source>
        <dbReference type="ARBA" id="ARBA00022989"/>
    </source>
</evidence>
<dbReference type="GO" id="GO:0034626">
    <property type="term" value="P:fatty acid elongation, polyunsaturated fatty acid"/>
    <property type="evidence" value="ECO:0007669"/>
    <property type="project" value="TreeGrafter"/>
</dbReference>
<dbReference type="GO" id="GO:0005789">
    <property type="term" value="C:endoplasmic reticulum membrane"/>
    <property type="evidence" value="ECO:0007669"/>
    <property type="project" value="TreeGrafter"/>
</dbReference>
<protein>
    <recommendedName>
        <fullName evidence="10">Elongation of very long chain fatty acids protein</fullName>
        <ecNumber evidence="10">2.3.1.199</ecNumber>
    </recommendedName>
    <alternativeName>
        <fullName evidence="10">Very-long-chain 3-oxoacyl-CoA synthase</fullName>
    </alternativeName>
</protein>
<dbReference type="Proteomes" id="UP001168821">
    <property type="component" value="Unassembled WGS sequence"/>
</dbReference>
<evidence type="ECO:0000256" key="1">
    <source>
        <dbReference type="ARBA" id="ARBA00004141"/>
    </source>
</evidence>
<dbReference type="GO" id="GO:0009922">
    <property type="term" value="F:fatty acid elongase activity"/>
    <property type="evidence" value="ECO:0007669"/>
    <property type="project" value="UniProtKB-EC"/>
</dbReference>
<feature type="transmembrane region" description="Helical" evidence="10">
    <location>
        <begin position="232"/>
        <end position="248"/>
    </location>
</feature>
<evidence type="ECO:0000256" key="8">
    <source>
        <dbReference type="ARBA" id="ARBA00023136"/>
    </source>
</evidence>
<evidence type="ECO:0000313" key="12">
    <source>
        <dbReference type="Proteomes" id="UP001168821"/>
    </source>
</evidence>
<evidence type="ECO:0000256" key="10">
    <source>
        <dbReference type="RuleBase" id="RU361115"/>
    </source>
</evidence>
<dbReference type="GO" id="GO:0034625">
    <property type="term" value="P:fatty acid elongation, monounsaturated fatty acid"/>
    <property type="evidence" value="ECO:0007669"/>
    <property type="project" value="TreeGrafter"/>
</dbReference>
<dbReference type="GO" id="GO:0019367">
    <property type="term" value="P:fatty acid elongation, saturated fatty acid"/>
    <property type="evidence" value="ECO:0007669"/>
    <property type="project" value="TreeGrafter"/>
</dbReference>
<dbReference type="Pfam" id="PF01151">
    <property type="entry name" value="ELO"/>
    <property type="match status" value="1"/>
</dbReference>
<name>A0AA38J2V1_9CUCU</name>
<accession>A0AA38J2V1</accession>
<reference evidence="11" key="1">
    <citation type="journal article" date="2023" name="G3 (Bethesda)">
        <title>Whole genome assemblies of Zophobas morio and Tenebrio molitor.</title>
        <authorList>
            <person name="Kaur S."/>
            <person name="Stinson S.A."/>
            <person name="diCenzo G.C."/>
        </authorList>
    </citation>
    <scope>NUCLEOTIDE SEQUENCE</scope>
    <source>
        <strain evidence="11">QUZm001</strain>
    </source>
</reference>
<feature type="transmembrane region" description="Helical" evidence="10">
    <location>
        <begin position="64"/>
        <end position="90"/>
    </location>
</feature>
<comment type="subcellular location">
    <subcellularLocation>
        <location evidence="1">Membrane</location>
        <topology evidence="1">Multi-pass membrane protein</topology>
    </subcellularLocation>
</comment>
<comment type="catalytic activity">
    <reaction evidence="10">
        <text>a very-long-chain acyl-CoA + malonyl-CoA + H(+) = a very-long-chain 3-oxoacyl-CoA + CO2 + CoA</text>
        <dbReference type="Rhea" id="RHEA:32727"/>
        <dbReference type="ChEBI" id="CHEBI:15378"/>
        <dbReference type="ChEBI" id="CHEBI:16526"/>
        <dbReference type="ChEBI" id="CHEBI:57287"/>
        <dbReference type="ChEBI" id="CHEBI:57384"/>
        <dbReference type="ChEBI" id="CHEBI:90725"/>
        <dbReference type="ChEBI" id="CHEBI:90736"/>
        <dbReference type="EC" id="2.3.1.199"/>
    </reaction>
</comment>
<evidence type="ECO:0000256" key="2">
    <source>
        <dbReference type="ARBA" id="ARBA00022516"/>
    </source>
</evidence>
<comment type="similarity">
    <text evidence="10">Belongs to the ELO family.</text>
</comment>
<keyword evidence="7 10" id="KW-0443">Lipid metabolism</keyword>
<comment type="caution">
    <text evidence="11">The sequence shown here is derived from an EMBL/GenBank/DDBJ whole genome shotgun (WGS) entry which is preliminary data.</text>
</comment>
<dbReference type="EC" id="2.3.1.199" evidence="10"/>
<evidence type="ECO:0000313" key="11">
    <source>
        <dbReference type="EMBL" id="KAJ3666121.1"/>
    </source>
</evidence>
<evidence type="ECO:0000256" key="4">
    <source>
        <dbReference type="ARBA" id="ARBA00022692"/>
    </source>
</evidence>
<dbReference type="InterPro" id="IPR002076">
    <property type="entry name" value="ELO_fam"/>
</dbReference>
<organism evidence="11 12">
    <name type="scientific">Zophobas morio</name>
    <dbReference type="NCBI Taxonomy" id="2755281"/>
    <lineage>
        <taxon>Eukaryota</taxon>
        <taxon>Metazoa</taxon>
        <taxon>Ecdysozoa</taxon>
        <taxon>Arthropoda</taxon>
        <taxon>Hexapoda</taxon>
        <taxon>Insecta</taxon>
        <taxon>Pterygota</taxon>
        <taxon>Neoptera</taxon>
        <taxon>Endopterygota</taxon>
        <taxon>Coleoptera</taxon>
        <taxon>Polyphaga</taxon>
        <taxon>Cucujiformia</taxon>
        <taxon>Tenebrionidae</taxon>
        <taxon>Zophobas</taxon>
    </lineage>
</organism>
<keyword evidence="4 10" id="KW-0812">Transmembrane</keyword>
<gene>
    <name evidence="11" type="ORF">Zmor_001576</name>
</gene>
<dbReference type="GO" id="GO:0030148">
    <property type="term" value="P:sphingolipid biosynthetic process"/>
    <property type="evidence" value="ECO:0007669"/>
    <property type="project" value="TreeGrafter"/>
</dbReference>
<dbReference type="AlphaFoldDB" id="A0AA38J2V1"/>
<keyword evidence="6 10" id="KW-1133">Transmembrane helix</keyword>
<keyword evidence="12" id="KW-1185">Reference proteome</keyword>
<comment type="caution">
    <text evidence="10">Lacks conserved residue(s) required for the propagation of feature annotation.</text>
</comment>
<dbReference type="PANTHER" id="PTHR11157">
    <property type="entry name" value="FATTY ACID ACYL TRANSFERASE-RELATED"/>
    <property type="match status" value="1"/>
</dbReference>
<feature type="transmembrane region" description="Helical" evidence="10">
    <location>
        <begin position="110"/>
        <end position="128"/>
    </location>
</feature>
<evidence type="ECO:0000256" key="9">
    <source>
        <dbReference type="ARBA" id="ARBA00023160"/>
    </source>
</evidence>
<keyword evidence="9 10" id="KW-0275">Fatty acid biosynthesis</keyword>
<proteinExistence type="inferred from homology"/>
<feature type="transmembrane region" description="Helical" evidence="10">
    <location>
        <begin position="31"/>
        <end position="52"/>
    </location>
</feature>
<keyword evidence="3 10" id="KW-0808">Transferase</keyword>
<evidence type="ECO:0000256" key="3">
    <source>
        <dbReference type="ARBA" id="ARBA00022679"/>
    </source>
</evidence>
<evidence type="ECO:0000256" key="5">
    <source>
        <dbReference type="ARBA" id="ARBA00022832"/>
    </source>
</evidence>
<dbReference type="GO" id="GO:0042761">
    <property type="term" value="P:very long-chain fatty acid biosynthetic process"/>
    <property type="evidence" value="ECO:0007669"/>
    <property type="project" value="TreeGrafter"/>
</dbReference>
<sequence>MASFLAEKYVYVMDDLGDPRVKDWISVSSPALALTTIFIYLLSIYIFLPAYMENRTPYNLKTFLYFYNIFQIVYCLSLIYGIATSGLTLFCQPVDYSTDKQAMRTLICLYYTYVLKGIEFIETVVFILRKKYNQVSPLHVYHHVSTFVLLWIMVKFVGGGMVAFQIAVNSVVHTLMYSYYFLASLGEEWQKKLEKWKPRLTVCQMVQFAVLIVHSLQLLYPDCHMPTELLVIYLPDVFVVFYMFWEFYRKNYHDEKKD</sequence>
<dbReference type="EMBL" id="JALNTZ010000001">
    <property type="protein sequence ID" value="KAJ3666121.1"/>
    <property type="molecule type" value="Genomic_DNA"/>
</dbReference>
<keyword evidence="8 10" id="KW-0472">Membrane</keyword>
<dbReference type="PANTHER" id="PTHR11157:SF113">
    <property type="entry name" value="ELONGATION OF VERY LONG CHAIN FATTY ACIDS PROTEIN"/>
    <property type="match status" value="1"/>
</dbReference>
<keyword evidence="5 10" id="KW-0276">Fatty acid metabolism</keyword>
<evidence type="ECO:0000256" key="7">
    <source>
        <dbReference type="ARBA" id="ARBA00023098"/>
    </source>
</evidence>